<name>A0ABU7PK78_9ACTN</name>
<feature type="domain" description="Trehalase-like N-terminal" evidence="2">
    <location>
        <begin position="21"/>
        <end position="151"/>
    </location>
</feature>
<evidence type="ECO:0000259" key="1">
    <source>
        <dbReference type="Pfam" id="PF00723"/>
    </source>
</evidence>
<dbReference type="PANTHER" id="PTHR31616:SF10">
    <property type="entry name" value="TREHALASE"/>
    <property type="match status" value="1"/>
</dbReference>
<comment type="caution">
    <text evidence="3">The sequence shown here is derived from an EMBL/GenBank/DDBJ whole genome shotgun (WGS) entry which is preliminary data.</text>
</comment>
<organism evidence="3 4">
    <name type="scientific">Actinacidiphila polyblastidii</name>
    <dbReference type="NCBI Taxonomy" id="3110430"/>
    <lineage>
        <taxon>Bacteria</taxon>
        <taxon>Bacillati</taxon>
        <taxon>Actinomycetota</taxon>
        <taxon>Actinomycetes</taxon>
        <taxon>Kitasatosporales</taxon>
        <taxon>Streptomycetaceae</taxon>
        <taxon>Actinacidiphila</taxon>
    </lineage>
</organism>
<dbReference type="PANTHER" id="PTHR31616">
    <property type="entry name" value="TREHALASE"/>
    <property type="match status" value="1"/>
</dbReference>
<dbReference type="InterPro" id="IPR008928">
    <property type="entry name" value="6-hairpin_glycosidase_sf"/>
</dbReference>
<dbReference type="InterPro" id="IPR012341">
    <property type="entry name" value="6hp_glycosidase-like_sf"/>
</dbReference>
<protein>
    <submittedName>
        <fullName evidence="3">Glycoside hydrolase family 15 protein</fullName>
    </submittedName>
</protein>
<proteinExistence type="predicted"/>
<dbReference type="Pfam" id="PF19291">
    <property type="entry name" value="TREH_N"/>
    <property type="match status" value="1"/>
</dbReference>
<keyword evidence="3" id="KW-0378">Hydrolase</keyword>
<sequence>MADDPQQGKTGQRYPSQALRDYALIADGERGALVGPHGEYVWMCAPAWNSDAVFAELIGGAGVYAVTPVGRYVWGGYYESRSLIWRSRWITEDAVVECREALAFPGDPHTAVLLRQITAQDRPARLRVVLEPRAGFGSQPMDAVRQDEDGVWHLASGSLRMRWSGAPRARLDDGALTMDLTLKPGETHELVLEMSQRPLGRVPVDAPRAWRETEAAWRREVPALPGTIAEADARRSYAVMRGLTSSCGGMVAAATTSLPERAEAGRNYDYRYVWIRDQCYAGQAMAAAGDLPLLDDAVRFVTARLAEDGPRLAPAYTAAGGPVPEQRQLDLGGYPGGFDLVGNEVGSQFQLDAFGECLLLLTAAADHDRLDADGVRAMRTAADAITRRRHEPDAGIWELAPRRWTHSRLICAAGLRAAADAQHGKTSARSRREAAEWRHLADALLADVEGSGLHRSGRWQRADDDEALDAALLMPAVRGAVPADDPRTVRTLNAFLDELTEDHYAYRFRHDERPLTQAEGAFVLCGFMMALAEHQQGRTGEALRWFERNRAACGPPGLFAEEYDVVQREMRGNLPQAFVHALMLESAARLAKPWAAR</sequence>
<dbReference type="Pfam" id="PF00723">
    <property type="entry name" value="Glyco_hydro_15"/>
    <property type="match status" value="1"/>
</dbReference>
<accession>A0ABU7PK78</accession>
<dbReference type="GO" id="GO:0016787">
    <property type="term" value="F:hydrolase activity"/>
    <property type="evidence" value="ECO:0007669"/>
    <property type="project" value="UniProtKB-KW"/>
</dbReference>
<dbReference type="InterPro" id="IPR011613">
    <property type="entry name" value="GH15-like"/>
</dbReference>
<dbReference type="EMBL" id="JAZEWV010000042">
    <property type="protein sequence ID" value="MEE4546234.1"/>
    <property type="molecule type" value="Genomic_DNA"/>
</dbReference>
<dbReference type="RefSeq" id="WP_330799938.1">
    <property type="nucleotide sequence ID" value="NZ_JAZEWV010000042.1"/>
</dbReference>
<evidence type="ECO:0000259" key="2">
    <source>
        <dbReference type="Pfam" id="PF19291"/>
    </source>
</evidence>
<keyword evidence="4" id="KW-1185">Reference proteome</keyword>
<evidence type="ECO:0000313" key="3">
    <source>
        <dbReference type="EMBL" id="MEE4546234.1"/>
    </source>
</evidence>
<dbReference type="Gene3D" id="1.50.10.10">
    <property type="match status" value="1"/>
</dbReference>
<evidence type="ECO:0000313" key="4">
    <source>
        <dbReference type="Proteomes" id="UP001344658"/>
    </source>
</evidence>
<gene>
    <name evidence="3" type="ORF">V2S66_30245</name>
</gene>
<dbReference type="Proteomes" id="UP001344658">
    <property type="component" value="Unassembled WGS sequence"/>
</dbReference>
<reference evidence="3 4" key="1">
    <citation type="submission" date="2023-12" db="EMBL/GenBank/DDBJ databases">
        <title>Streptomyces sp. V4-01.</title>
        <authorList>
            <person name="Somphong A."/>
            <person name="Phongsopitanun W."/>
        </authorList>
    </citation>
    <scope>NUCLEOTIDE SEQUENCE [LARGE SCALE GENOMIC DNA]</scope>
    <source>
        <strain evidence="3 4">V4-01</strain>
    </source>
</reference>
<dbReference type="InterPro" id="IPR045582">
    <property type="entry name" value="Trehalase-like_N"/>
</dbReference>
<feature type="domain" description="GH15-like" evidence="1">
    <location>
        <begin position="247"/>
        <end position="586"/>
    </location>
</feature>
<dbReference type="SUPFAM" id="SSF48208">
    <property type="entry name" value="Six-hairpin glycosidases"/>
    <property type="match status" value="1"/>
</dbReference>